<gene>
    <name evidence="1" type="ORF">F2P81_023586</name>
</gene>
<accession>A0A6A4S2M8</accession>
<dbReference type="AlphaFoldDB" id="A0A6A4S2M8"/>
<comment type="caution">
    <text evidence="1">The sequence shown here is derived from an EMBL/GenBank/DDBJ whole genome shotgun (WGS) entry which is preliminary data.</text>
</comment>
<name>A0A6A4S2M8_SCOMX</name>
<protein>
    <submittedName>
        <fullName evidence="1">Uncharacterized protein</fullName>
    </submittedName>
</protein>
<evidence type="ECO:0000313" key="1">
    <source>
        <dbReference type="EMBL" id="KAF0024784.1"/>
    </source>
</evidence>
<sequence length="104" mass="11999">MAASMDANTLRSRTRRFHHTIDERAQIQSRNGIYETTFDVIIFHNNGRWLLRVVTFCVFGRVGDADREQPALHRIDVTRQLKIGHCHLYVSSYLPMAVDKVGIS</sequence>
<evidence type="ECO:0000313" key="2">
    <source>
        <dbReference type="Proteomes" id="UP000438429"/>
    </source>
</evidence>
<dbReference type="Proteomes" id="UP000438429">
    <property type="component" value="Unassembled WGS sequence"/>
</dbReference>
<reference evidence="1 2" key="1">
    <citation type="submission" date="2019-06" db="EMBL/GenBank/DDBJ databases">
        <title>Draft genomes of female and male turbot (Scophthalmus maximus).</title>
        <authorList>
            <person name="Xu H."/>
            <person name="Xu X.-W."/>
            <person name="Shao C."/>
            <person name="Chen S."/>
        </authorList>
    </citation>
    <scope>NUCLEOTIDE SEQUENCE [LARGE SCALE GENOMIC DNA]</scope>
    <source>
        <strain evidence="1">Ysfricsl-2016a</strain>
        <tissue evidence="1">Blood</tissue>
    </source>
</reference>
<dbReference type="EMBL" id="VEVO01000021">
    <property type="protein sequence ID" value="KAF0024784.1"/>
    <property type="molecule type" value="Genomic_DNA"/>
</dbReference>
<organism evidence="1 2">
    <name type="scientific">Scophthalmus maximus</name>
    <name type="common">Turbot</name>
    <name type="synonym">Psetta maxima</name>
    <dbReference type="NCBI Taxonomy" id="52904"/>
    <lineage>
        <taxon>Eukaryota</taxon>
        <taxon>Metazoa</taxon>
        <taxon>Chordata</taxon>
        <taxon>Craniata</taxon>
        <taxon>Vertebrata</taxon>
        <taxon>Euteleostomi</taxon>
        <taxon>Actinopterygii</taxon>
        <taxon>Neopterygii</taxon>
        <taxon>Teleostei</taxon>
        <taxon>Neoteleostei</taxon>
        <taxon>Acanthomorphata</taxon>
        <taxon>Carangaria</taxon>
        <taxon>Pleuronectiformes</taxon>
        <taxon>Pleuronectoidei</taxon>
        <taxon>Scophthalmidae</taxon>
        <taxon>Scophthalmus</taxon>
    </lineage>
</organism>
<proteinExistence type="predicted"/>